<evidence type="ECO:0000313" key="2">
    <source>
        <dbReference type="Proteomes" id="UP001597045"/>
    </source>
</evidence>
<proteinExistence type="predicted"/>
<comment type="caution">
    <text evidence="1">The sequence shown here is derived from an EMBL/GenBank/DDBJ whole genome shotgun (WGS) entry which is preliminary data.</text>
</comment>
<keyword evidence="2" id="KW-1185">Reference proteome</keyword>
<sequence length="296" mass="32106">MYDDKNLRAADPVSADVLVEALQKAAGNTKNVYNESIRLNTRTDLVVDTDNVANADYYGYSDIVYAGTTESFLFGPDKGNMKRVLDHGLSLRVVVNLPNTATTGQRLSTLTHEFGVHIVRLSAAVTAIEDTVVATAKEPELARVTKLKELNSHFLASDLYFADAHHVEFGNGESADYNDLKKQVAGALKARSDSIVQKGLRMIGRAPDWAALATQYATATAAGEDLHSELFVHHPAMLKKATESIEIGSTAFNKSKQQKSVLALGGDHVIESLTGLAHKVGLRKKVPPHKNPVHHT</sequence>
<dbReference type="EMBL" id="JBHTIS010000444">
    <property type="protein sequence ID" value="MFD1045888.1"/>
    <property type="molecule type" value="Genomic_DNA"/>
</dbReference>
<reference evidence="2" key="1">
    <citation type="journal article" date="2019" name="Int. J. Syst. Evol. Microbiol.">
        <title>The Global Catalogue of Microorganisms (GCM) 10K type strain sequencing project: providing services to taxonomists for standard genome sequencing and annotation.</title>
        <authorList>
            <consortium name="The Broad Institute Genomics Platform"/>
            <consortium name="The Broad Institute Genome Sequencing Center for Infectious Disease"/>
            <person name="Wu L."/>
            <person name="Ma J."/>
        </authorList>
    </citation>
    <scope>NUCLEOTIDE SEQUENCE [LARGE SCALE GENOMIC DNA]</scope>
    <source>
        <strain evidence="2">JCM 31486</strain>
    </source>
</reference>
<gene>
    <name evidence="1" type="ORF">ACFQ1S_10080</name>
</gene>
<dbReference type="Proteomes" id="UP001597045">
    <property type="component" value="Unassembled WGS sequence"/>
</dbReference>
<protein>
    <submittedName>
        <fullName evidence="1">Uncharacterized protein</fullName>
    </submittedName>
</protein>
<name>A0ABW3M5S6_9PSEU</name>
<evidence type="ECO:0000313" key="1">
    <source>
        <dbReference type="EMBL" id="MFD1045888.1"/>
    </source>
</evidence>
<organism evidence="1 2">
    <name type="scientific">Kibdelosporangium lantanae</name>
    <dbReference type="NCBI Taxonomy" id="1497396"/>
    <lineage>
        <taxon>Bacteria</taxon>
        <taxon>Bacillati</taxon>
        <taxon>Actinomycetota</taxon>
        <taxon>Actinomycetes</taxon>
        <taxon>Pseudonocardiales</taxon>
        <taxon>Pseudonocardiaceae</taxon>
        <taxon>Kibdelosporangium</taxon>
    </lineage>
</organism>
<accession>A0ABW3M5S6</accession>